<reference evidence="3" key="1">
    <citation type="journal article" date="2013" name="Nat. Genet.">
        <title>The duck genome and transcriptome provide insight into an avian influenza virus reservoir species.</title>
        <authorList>
            <person name="Huang Y."/>
            <person name="Li Y."/>
            <person name="Burt D.W."/>
            <person name="Chen H."/>
            <person name="Zhang Y."/>
            <person name="Qian W."/>
            <person name="Kim H."/>
            <person name="Gan S."/>
            <person name="Zhao Y."/>
            <person name="Li J."/>
            <person name="Yi K."/>
            <person name="Feng H."/>
            <person name="Zhu P."/>
            <person name="Li B."/>
            <person name="Liu Q."/>
            <person name="Fairley S."/>
            <person name="Magor K.E."/>
            <person name="Du Z."/>
            <person name="Hu X."/>
            <person name="Goodman L."/>
            <person name="Tafer H."/>
            <person name="Vignal A."/>
            <person name="Lee T."/>
            <person name="Kim K.W."/>
            <person name="Sheng Z."/>
            <person name="An Y."/>
            <person name="Searle S."/>
            <person name="Herrero J."/>
            <person name="Groenen M.A."/>
            <person name="Crooijmans R.P."/>
            <person name="Faraut T."/>
            <person name="Cai Q."/>
            <person name="Webster R.G."/>
            <person name="Aldridge J.R."/>
            <person name="Warren W.C."/>
            <person name="Bartschat S."/>
            <person name="Kehr S."/>
            <person name="Marz M."/>
            <person name="Stadler P.F."/>
            <person name="Smith J."/>
            <person name="Kraus R.H."/>
            <person name="Zhao Y."/>
            <person name="Ren L."/>
            <person name="Fei J."/>
            <person name="Morisson M."/>
            <person name="Kaiser P."/>
            <person name="Griffin D.K."/>
            <person name="Rao M."/>
            <person name="Pitel F."/>
            <person name="Wang J."/>
            <person name="Li N."/>
        </authorList>
    </citation>
    <scope>NUCLEOTIDE SEQUENCE [LARGE SCALE GENOMIC DNA]</scope>
</reference>
<protein>
    <submittedName>
        <fullName evidence="2">Uncharacterized protein</fullName>
    </submittedName>
</protein>
<evidence type="ECO:0000313" key="2">
    <source>
        <dbReference type="EMBL" id="EOB05173.1"/>
    </source>
</evidence>
<dbReference type="AlphaFoldDB" id="R0LXE9"/>
<accession>R0LXE9</accession>
<feature type="region of interest" description="Disordered" evidence="1">
    <location>
        <begin position="208"/>
        <end position="227"/>
    </location>
</feature>
<sequence length="325" mass="34946">MVTSQVYIEESRLSSKSLKVEKNTWQEIKEKKKKLLQLTLVYLADSVVLVTCGGPEEKPGELRGTDRLLREKVRREQDLWFAPKERRSGSGRCFHGFQVQHPEDVFCALGFAVSVIAPGKFSLPPVIPTDVQDEDFEAGVFVGFEGSDAGTCRAAPAPSDTWEKAISKPNRSCSSGLGRCVQWGLQLAPAGPVSVFVIMSKSSSARSDGLDTAGGAGARGEPAAPLGAPASWMQRGSSVNIDFIAGFGAQRWLSCSPGICEGLAANDLLAVKRCLQPPDPRFPSDVQGFSCSHKPQTCEESKCCFVCLAGFGSPRAICERKSSIL</sequence>
<keyword evidence="3" id="KW-1185">Reference proteome</keyword>
<evidence type="ECO:0000313" key="3">
    <source>
        <dbReference type="Proteomes" id="UP000296049"/>
    </source>
</evidence>
<dbReference type="EMBL" id="KB742711">
    <property type="protein sequence ID" value="EOB05173.1"/>
    <property type="molecule type" value="Genomic_DNA"/>
</dbReference>
<proteinExistence type="predicted"/>
<dbReference type="Proteomes" id="UP000296049">
    <property type="component" value="Unassembled WGS sequence"/>
</dbReference>
<evidence type="ECO:0000256" key="1">
    <source>
        <dbReference type="SAM" id="MobiDB-lite"/>
    </source>
</evidence>
<gene>
    <name evidence="2" type="ORF">Anapl_02099</name>
</gene>
<name>R0LXE9_ANAPL</name>
<organism evidence="2 3">
    <name type="scientific">Anas platyrhynchos</name>
    <name type="common">Mallard</name>
    <name type="synonym">Anas boschas</name>
    <dbReference type="NCBI Taxonomy" id="8839"/>
    <lineage>
        <taxon>Eukaryota</taxon>
        <taxon>Metazoa</taxon>
        <taxon>Chordata</taxon>
        <taxon>Craniata</taxon>
        <taxon>Vertebrata</taxon>
        <taxon>Euteleostomi</taxon>
        <taxon>Archelosauria</taxon>
        <taxon>Archosauria</taxon>
        <taxon>Dinosauria</taxon>
        <taxon>Saurischia</taxon>
        <taxon>Theropoda</taxon>
        <taxon>Coelurosauria</taxon>
        <taxon>Aves</taxon>
        <taxon>Neognathae</taxon>
        <taxon>Galloanserae</taxon>
        <taxon>Anseriformes</taxon>
        <taxon>Anatidae</taxon>
        <taxon>Anatinae</taxon>
        <taxon>Anas</taxon>
    </lineage>
</organism>